<feature type="domain" description="Histidine kinase/HSP90-like ATPase" evidence="11">
    <location>
        <begin position="312"/>
        <end position="405"/>
    </location>
</feature>
<keyword evidence="13" id="KW-1185">Reference proteome</keyword>
<evidence type="ECO:0000256" key="10">
    <source>
        <dbReference type="SAM" id="Phobius"/>
    </source>
</evidence>
<dbReference type="Pfam" id="PF02518">
    <property type="entry name" value="HATPase_c"/>
    <property type="match status" value="1"/>
</dbReference>
<dbReference type="InterPro" id="IPR055558">
    <property type="entry name" value="DUF7134"/>
</dbReference>
<evidence type="ECO:0000256" key="9">
    <source>
        <dbReference type="SAM" id="Coils"/>
    </source>
</evidence>
<feature type="transmembrane region" description="Helical" evidence="10">
    <location>
        <begin position="125"/>
        <end position="151"/>
    </location>
</feature>
<keyword evidence="8" id="KW-0902">Two-component regulatory system</keyword>
<evidence type="ECO:0000256" key="5">
    <source>
        <dbReference type="ARBA" id="ARBA00022741"/>
    </source>
</evidence>
<reference evidence="13" key="1">
    <citation type="journal article" date="2019" name="Int. J. Syst. Evol. Microbiol.">
        <title>The Global Catalogue of Microorganisms (GCM) 10K type strain sequencing project: providing services to taxonomists for standard genome sequencing and annotation.</title>
        <authorList>
            <consortium name="The Broad Institute Genomics Platform"/>
            <consortium name="The Broad Institute Genome Sequencing Center for Infectious Disease"/>
            <person name="Wu L."/>
            <person name="Ma J."/>
        </authorList>
    </citation>
    <scope>NUCLEOTIDE SEQUENCE [LARGE SCALE GENOMIC DNA]</scope>
    <source>
        <strain evidence="13">JCM 9373</strain>
    </source>
</reference>
<dbReference type="CDD" id="cd16917">
    <property type="entry name" value="HATPase_UhpB-NarQ-NarX-like"/>
    <property type="match status" value="1"/>
</dbReference>
<keyword evidence="10" id="KW-1133">Transmembrane helix</keyword>
<evidence type="ECO:0000256" key="8">
    <source>
        <dbReference type="ARBA" id="ARBA00023012"/>
    </source>
</evidence>
<keyword evidence="3" id="KW-0597">Phosphoprotein</keyword>
<keyword evidence="4" id="KW-0808">Transferase</keyword>
<keyword evidence="7" id="KW-0067">ATP-binding</keyword>
<dbReference type="Pfam" id="PF23539">
    <property type="entry name" value="DUF7134"/>
    <property type="match status" value="1"/>
</dbReference>
<evidence type="ECO:0000313" key="12">
    <source>
        <dbReference type="EMBL" id="GAA3130612.1"/>
    </source>
</evidence>
<dbReference type="InterPro" id="IPR050482">
    <property type="entry name" value="Sensor_HK_TwoCompSys"/>
</dbReference>
<dbReference type="InterPro" id="IPR036890">
    <property type="entry name" value="HATPase_C_sf"/>
</dbReference>
<dbReference type="InterPro" id="IPR003594">
    <property type="entry name" value="HATPase_dom"/>
</dbReference>
<dbReference type="Gene3D" id="1.20.5.1930">
    <property type="match status" value="1"/>
</dbReference>
<dbReference type="Gene3D" id="3.30.565.10">
    <property type="entry name" value="Histidine kinase-like ATPase, C-terminal domain"/>
    <property type="match status" value="1"/>
</dbReference>
<dbReference type="EMBL" id="BAAAUT010000014">
    <property type="protein sequence ID" value="GAA3130612.1"/>
    <property type="molecule type" value="Genomic_DNA"/>
</dbReference>
<dbReference type="RefSeq" id="WP_344858368.1">
    <property type="nucleotide sequence ID" value="NZ_BAAAUT010000014.1"/>
</dbReference>
<feature type="transmembrane region" description="Helical" evidence="10">
    <location>
        <begin position="93"/>
        <end position="113"/>
    </location>
</feature>
<feature type="transmembrane region" description="Helical" evidence="10">
    <location>
        <begin position="41"/>
        <end position="59"/>
    </location>
</feature>
<feature type="coiled-coil region" evidence="9">
    <location>
        <begin position="174"/>
        <end position="201"/>
    </location>
</feature>
<keyword evidence="10" id="KW-0472">Membrane</keyword>
<comment type="caution">
    <text evidence="12">The sequence shown here is derived from an EMBL/GenBank/DDBJ whole genome shotgun (WGS) entry which is preliminary data.</text>
</comment>
<gene>
    <name evidence="12" type="ORF">GCM10010466_21570</name>
</gene>
<dbReference type="SUPFAM" id="SSF55874">
    <property type="entry name" value="ATPase domain of HSP90 chaperone/DNA topoisomerase II/histidine kinase"/>
    <property type="match status" value="1"/>
</dbReference>
<evidence type="ECO:0000256" key="1">
    <source>
        <dbReference type="ARBA" id="ARBA00000085"/>
    </source>
</evidence>
<sequence>MPSTQPPARVRDRLESLAPLRDRLESLAPLRDRLRSLPPPWLDAALAALVLVVQLWPFLSRDNPHGGPWHWWGYVVVVASAVPLVWRRRAPVAVLLAVLAAVSLYDVVDEVAAQPIWYGGLVATYTVAACSARLTGVVLLAVTVIGGLLLVGSSETALRGVVLFVTAYAIGRASAASRAHAAALEERAARLEHERRVEAERAAERERARIARDMHDILAHAVSLMVVQAEAGPVVVRSDPARAEAVFDAIAAAGRDAMVQLRRTLDALKEEAGPRAPRPTLGDLAALPGQVTGTGLDVAVSVSGEPRPLLPDVEVAVYRVAQEALTNVIKHAGATRAEIRLVWQDDTLMISITDDGRGSGASLPAGGNGLIGIRERAAALGGTATAGSRTDGPGFRVLVRLPLAEAVRA</sequence>
<evidence type="ECO:0000256" key="4">
    <source>
        <dbReference type="ARBA" id="ARBA00022679"/>
    </source>
</evidence>
<accession>A0ABP6N090</accession>
<dbReference type="PANTHER" id="PTHR24421">
    <property type="entry name" value="NITRATE/NITRITE SENSOR PROTEIN NARX-RELATED"/>
    <property type="match status" value="1"/>
</dbReference>
<keyword evidence="10" id="KW-0812">Transmembrane</keyword>
<evidence type="ECO:0000256" key="2">
    <source>
        <dbReference type="ARBA" id="ARBA00012438"/>
    </source>
</evidence>
<keyword evidence="5" id="KW-0547">Nucleotide-binding</keyword>
<evidence type="ECO:0000313" key="13">
    <source>
        <dbReference type="Proteomes" id="UP001500320"/>
    </source>
</evidence>
<dbReference type="Pfam" id="PF07730">
    <property type="entry name" value="HisKA_3"/>
    <property type="match status" value="1"/>
</dbReference>
<name>A0ABP6N090_9ACTN</name>
<dbReference type="EC" id="2.7.13.3" evidence="2"/>
<keyword evidence="9" id="KW-0175">Coiled coil</keyword>
<evidence type="ECO:0000259" key="11">
    <source>
        <dbReference type="SMART" id="SM00387"/>
    </source>
</evidence>
<keyword evidence="6" id="KW-0418">Kinase</keyword>
<protein>
    <recommendedName>
        <fullName evidence="2">histidine kinase</fullName>
        <ecNumber evidence="2">2.7.13.3</ecNumber>
    </recommendedName>
</protein>
<dbReference type="PANTHER" id="PTHR24421:SF10">
    <property type="entry name" value="NITRATE_NITRITE SENSOR PROTEIN NARQ"/>
    <property type="match status" value="1"/>
</dbReference>
<dbReference type="SMART" id="SM00387">
    <property type="entry name" value="HATPase_c"/>
    <property type="match status" value="1"/>
</dbReference>
<dbReference type="InterPro" id="IPR011712">
    <property type="entry name" value="Sig_transdc_His_kin_sub3_dim/P"/>
</dbReference>
<feature type="transmembrane region" description="Helical" evidence="10">
    <location>
        <begin position="71"/>
        <end position="86"/>
    </location>
</feature>
<evidence type="ECO:0000256" key="6">
    <source>
        <dbReference type="ARBA" id="ARBA00022777"/>
    </source>
</evidence>
<evidence type="ECO:0000256" key="7">
    <source>
        <dbReference type="ARBA" id="ARBA00022840"/>
    </source>
</evidence>
<comment type="catalytic activity">
    <reaction evidence="1">
        <text>ATP + protein L-histidine = ADP + protein N-phospho-L-histidine.</text>
        <dbReference type="EC" id="2.7.13.3"/>
    </reaction>
</comment>
<organism evidence="12 13">
    <name type="scientific">Planomonospora alba</name>
    <dbReference type="NCBI Taxonomy" id="161354"/>
    <lineage>
        <taxon>Bacteria</taxon>
        <taxon>Bacillati</taxon>
        <taxon>Actinomycetota</taxon>
        <taxon>Actinomycetes</taxon>
        <taxon>Streptosporangiales</taxon>
        <taxon>Streptosporangiaceae</taxon>
        <taxon>Planomonospora</taxon>
    </lineage>
</organism>
<dbReference type="Proteomes" id="UP001500320">
    <property type="component" value="Unassembled WGS sequence"/>
</dbReference>
<proteinExistence type="predicted"/>
<evidence type="ECO:0000256" key="3">
    <source>
        <dbReference type="ARBA" id="ARBA00022553"/>
    </source>
</evidence>